<dbReference type="NCBIfam" id="NF006828">
    <property type="entry name" value="PRK09350.1"/>
    <property type="match status" value="1"/>
</dbReference>
<dbReference type="Gene3D" id="3.30.930.10">
    <property type="entry name" value="Bira Bifunctional Protein, Domain 2"/>
    <property type="match status" value="1"/>
</dbReference>
<dbReference type="InterPro" id="IPR045864">
    <property type="entry name" value="aa-tRNA-synth_II/BPL/LPL"/>
</dbReference>
<dbReference type="NCBIfam" id="TIGR00462">
    <property type="entry name" value="genX"/>
    <property type="match status" value="1"/>
</dbReference>
<dbReference type="GO" id="GO:0005524">
    <property type="term" value="F:ATP binding"/>
    <property type="evidence" value="ECO:0007669"/>
    <property type="project" value="UniProtKB-KW"/>
</dbReference>
<dbReference type="InterPro" id="IPR006195">
    <property type="entry name" value="aa-tRNA-synth_II"/>
</dbReference>
<feature type="domain" description="Aminoacyl-transfer RNA synthetases class-II family profile" evidence="4">
    <location>
        <begin position="20"/>
        <end position="333"/>
    </location>
</feature>
<evidence type="ECO:0000256" key="1">
    <source>
        <dbReference type="ARBA" id="ARBA00022598"/>
    </source>
</evidence>
<comment type="caution">
    <text evidence="5">The sequence shown here is derived from an EMBL/GenBank/DDBJ whole genome shotgun (WGS) entry which is preliminary data.</text>
</comment>
<dbReference type="GO" id="GO:0005829">
    <property type="term" value="C:cytosol"/>
    <property type="evidence" value="ECO:0007669"/>
    <property type="project" value="TreeGrafter"/>
</dbReference>
<dbReference type="PANTHER" id="PTHR42918">
    <property type="entry name" value="LYSYL-TRNA SYNTHETASE"/>
    <property type="match status" value="1"/>
</dbReference>
<dbReference type="AlphaFoldDB" id="A0A2H0TWS5"/>
<keyword evidence="1" id="KW-0436">Ligase</keyword>
<evidence type="ECO:0000259" key="4">
    <source>
        <dbReference type="PROSITE" id="PS50862"/>
    </source>
</evidence>
<dbReference type="PRINTS" id="PR00982">
    <property type="entry name" value="TRNASYNTHLYS"/>
</dbReference>
<dbReference type="Pfam" id="PF00152">
    <property type="entry name" value="tRNA-synt_2"/>
    <property type="match status" value="1"/>
</dbReference>
<evidence type="ECO:0000256" key="2">
    <source>
        <dbReference type="ARBA" id="ARBA00022741"/>
    </source>
</evidence>
<sequence>MQPMSLHTDHIQRQKDVLIIRSHILKTIREFFWQDGFLEVETPLILRFPGQEPYLSPVELIIHDDRKNEHQAFLHTSPEYTMKKMLAAGFDNIFFLGKTFRDYESFGGTHNPEFTMLEWYRVSASMFDIMKDVESLFQELQQTLEKLEIGNWKFLTFEKVSMKDLWQQTIDVNLDNHLTQETMFSLCKRRGYNVADEESYEDLFYRIFLNEIEPTFCNQKSKIIIYNYPAPMAALARLSDTDPGYAERFEVYIDGMEIANAFSELTDGKEQLKRLQEEQALRKKLGKTIYDIDMDFIEAVGKLPTCAGIALGVDRLVQVLTGCKNIDDVLSLPMSNMFE</sequence>
<dbReference type="InterPro" id="IPR018149">
    <property type="entry name" value="Lys-tRNA-synth_II_C"/>
</dbReference>
<keyword evidence="3" id="KW-0067">ATP-binding</keyword>
<dbReference type="GO" id="GO:0000049">
    <property type="term" value="F:tRNA binding"/>
    <property type="evidence" value="ECO:0007669"/>
    <property type="project" value="TreeGrafter"/>
</dbReference>
<dbReference type="InterPro" id="IPR004364">
    <property type="entry name" value="Aa-tRNA-synt_II"/>
</dbReference>
<keyword evidence="2" id="KW-0547">Nucleotide-binding</keyword>
<name>A0A2H0TWS5_9BACT</name>
<dbReference type="GO" id="GO:0006430">
    <property type="term" value="P:lysyl-tRNA aminoacylation"/>
    <property type="evidence" value="ECO:0007669"/>
    <property type="project" value="InterPro"/>
</dbReference>
<organism evidence="5 6">
    <name type="scientific">Candidatus Magasanikbacteria bacterium CG10_big_fil_rev_8_21_14_0_10_42_10</name>
    <dbReference type="NCBI Taxonomy" id="1974649"/>
    <lineage>
        <taxon>Bacteria</taxon>
        <taxon>Candidatus Magasanikiibacteriota</taxon>
    </lineage>
</organism>
<dbReference type="SUPFAM" id="SSF55681">
    <property type="entry name" value="Class II aaRS and biotin synthetases"/>
    <property type="match status" value="1"/>
</dbReference>
<dbReference type="GO" id="GO:0004824">
    <property type="term" value="F:lysine-tRNA ligase activity"/>
    <property type="evidence" value="ECO:0007669"/>
    <property type="project" value="InterPro"/>
</dbReference>
<evidence type="ECO:0000313" key="6">
    <source>
        <dbReference type="Proteomes" id="UP000231530"/>
    </source>
</evidence>
<accession>A0A2H0TWS5</accession>
<dbReference type="Proteomes" id="UP000231530">
    <property type="component" value="Unassembled WGS sequence"/>
</dbReference>
<dbReference type="PROSITE" id="PS50862">
    <property type="entry name" value="AA_TRNA_LIGASE_II"/>
    <property type="match status" value="1"/>
</dbReference>
<evidence type="ECO:0000256" key="3">
    <source>
        <dbReference type="ARBA" id="ARBA00022840"/>
    </source>
</evidence>
<gene>
    <name evidence="5" type="ORF">COU32_01110</name>
</gene>
<dbReference type="EMBL" id="PFBY01000015">
    <property type="protein sequence ID" value="PIR76609.1"/>
    <property type="molecule type" value="Genomic_DNA"/>
</dbReference>
<protein>
    <submittedName>
        <fullName evidence="5">EF-P lysine aminoacylase GenX</fullName>
    </submittedName>
</protein>
<evidence type="ECO:0000313" key="5">
    <source>
        <dbReference type="EMBL" id="PIR76609.1"/>
    </source>
</evidence>
<dbReference type="PANTHER" id="PTHR42918:SF6">
    <property type="entry name" value="ELONGATION FACTOR P--(R)-BETA-LYSINE LIGASE"/>
    <property type="match status" value="1"/>
</dbReference>
<reference evidence="6" key="1">
    <citation type="submission" date="2017-09" db="EMBL/GenBank/DDBJ databases">
        <title>Depth-based differentiation of microbial function through sediment-hosted aquifers and enrichment of novel symbionts in the deep terrestrial subsurface.</title>
        <authorList>
            <person name="Probst A.J."/>
            <person name="Ladd B."/>
            <person name="Jarett J.K."/>
            <person name="Geller-Mcgrath D.E."/>
            <person name="Sieber C.M.K."/>
            <person name="Emerson J.B."/>
            <person name="Anantharaman K."/>
            <person name="Thomas B.C."/>
            <person name="Malmstrom R."/>
            <person name="Stieglmeier M."/>
            <person name="Klingl A."/>
            <person name="Woyke T."/>
            <person name="Ryan C.M."/>
            <person name="Banfield J.F."/>
        </authorList>
    </citation>
    <scope>NUCLEOTIDE SEQUENCE [LARGE SCALE GENOMIC DNA]</scope>
</reference>
<proteinExistence type="predicted"/>
<dbReference type="InterPro" id="IPR004525">
    <property type="entry name" value="EpmA"/>
</dbReference>